<evidence type="ECO:0000256" key="1">
    <source>
        <dbReference type="ARBA" id="ARBA00007381"/>
    </source>
</evidence>
<evidence type="ECO:0000256" key="2">
    <source>
        <dbReference type="ARBA" id="ARBA00022741"/>
    </source>
</evidence>
<dbReference type="PANTHER" id="PTHR19375">
    <property type="entry name" value="HEAT SHOCK PROTEIN 70KDA"/>
    <property type="match status" value="1"/>
</dbReference>
<dbReference type="InterPro" id="IPR043129">
    <property type="entry name" value="ATPase_NBD"/>
</dbReference>
<dbReference type="Gene3D" id="3.90.640.10">
    <property type="entry name" value="Actin, Chain A, domain 4"/>
    <property type="match status" value="1"/>
</dbReference>
<dbReference type="EMBL" id="LR025085">
    <property type="protein sequence ID" value="VAX76917.1"/>
    <property type="molecule type" value="Genomic_DNA"/>
</dbReference>
<dbReference type="AlphaFoldDB" id="A0A3B1E838"/>
<gene>
    <name evidence="5" type="primary">hscA</name>
    <name evidence="5" type="ORF">BUCINSTRO3249_0405</name>
</gene>
<dbReference type="PROSITE" id="PS00329">
    <property type="entry name" value="HSP70_2"/>
    <property type="match status" value="1"/>
</dbReference>
<accession>A0A3B1E838</accession>
<dbReference type="InterPro" id="IPR018181">
    <property type="entry name" value="Heat_shock_70_CS"/>
</dbReference>
<name>A0A3B1E838_9GAMM</name>
<comment type="similarity">
    <text evidence="1 4">Belongs to the heat shock protein 70 family.</text>
</comment>
<evidence type="ECO:0000256" key="3">
    <source>
        <dbReference type="ARBA" id="ARBA00022840"/>
    </source>
</evidence>
<dbReference type="Gene3D" id="3.30.30.30">
    <property type="match status" value="1"/>
</dbReference>
<dbReference type="InterPro" id="IPR013126">
    <property type="entry name" value="Hsp_70_fam"/>
</dbReference>
<proteinExistence type="inferred from homology"/>
<sequence>MKKKKIVVGIDFGTTYCLMSVVENKKVKIITGLDKKNMFPSILHMQEKKISIGWEAKKFISTDPANTISSIKRFIGISLEEINKRKLNIPYTISINNKNELMFHTNTGKITVSFIIQQFFKYIKSIIEKKSDKIISGVVITVPAYFNNIQKNIIRKSAEETELKVLRLLNEPTAAAIAYGLEKKREGIICVYDLGGGTFDVSILRISKGIFEVLATNGDCNLGGDDFDFLLANFLYSQIKNKKKIDNILFKKLLIIAERLKIKLSKKENVEIKFLNKKITCSQIEFNELIKTHIQKTIKLIKIALHDADVDVNEVNDVILVGGSTYIPFVRNSIYSFFNLKPLVLINPVEVVARGAGLHADFLNHNKKNKNNSILLLDVIPISIGIELMGGIMEKMLKKNTTIPTETNRIFTTFKNYQTGFCINIFQGEDKYVKNCTLLKKFKIKNLPPKLAGKIKILVIFRINVDGLLTVIIQEKKINFEQNIEIDTIYFRTKLYKRKK</sequence>
<dbReference type="Proteomes" id="UP000271849">
    <property type="component" value="Chromosome"/>
</dbReference>
<evidence type="ECO:0000313" key="5">
    <source>
        <dbReference type="EMBL" id="VAX76917.1"/>
    </source>
</evidence>
<dbReference type="Gene3D" id="3.30.420.40">
    <property type="match status" value="2"/>
</dbReference>
<evidence type="ECO:0000256" key="4">
    <source>
        <dbReference type="RuleBase" id="RU003322"/>
    </source>
</evidence>
<keyword evidence="3 4" id="KW-0067">ATP-binding</keyword>
<dbReference type="InterPro" id="IPR029047">
    <property type="entry name" value="HSP70_peptide-bd_sf"/>
</dbReference>
<dbReference type="STRING" id="1921549.GCA_900128825_00405"/>
<dbReference type="Gene3D" id="2.60.34.10">
    <property type="entry name" value="Substrate Binding Domain Of DNAk, Chain A, domain 1"/>
    <property type="match status" value="1"/>
</dbReference>
<dbReference type="SUPFAM" id="SSF100920">
    <property type="entry name" value="Heat shock protein 70kD (HSP70), peptide-binding domain"/>
    <property type="match status" value="1"/>
</dbReference>
<organism evidence="5 6">
    <name type="scientific">Buchnera aphidicola</name>
    <name type="common">Cinara strobi</name>
    <dbReference type="NCBI Taxonomy" id="1921549"/>
    <lineage>
        <taxon>Bacteria</taxon>
        <taxon>Pseudomonadati</taxon>
        <taxon>Pseudomonadota</taxon>
        <taxon>Gammaproteobacteria</taxon>
        <taxon>Enterobacterales</taxon>
        <taxon>Erwiniaceae</taxon>
        <taxon>Buchnera</taxon>
    </lineage>
</organism>
<dbReference type="GO" id="GO:0140662">
    <property type="term" value="F:ATP-dependent protein folding chaperone"/>
    <property type="evidence" value="ECO:0007669"/>
    <property type="project" value="InterPro"/>
</dbReference>
<reference evidence="6" key="1">
    <citation type="submission" date="2018-09" db="EMBL/GenBank/DDBJ databases">
        <authorList>
            <person name="Manzano-Marin A."/>
            <person name="Manzano-Marin A."/>
        </authorList>
    </citation>
    <scope>NUCLEOTIDE SEQUENCE [LARGE SCALE GENOMIC DNA]</scope>
    <source>
        <strain evidence="6">BuCistrobi</strain>
    </source>
</reference>
<evidence type="ECO:0000313" key="6">
    <source>
        <dbReference type="Proteomes" id="UP000271849"/>
    </source>
</evidence>
<dbReference type="GO" id="GO:0005524">
    <property type="term" value="F:ATP binding"/>
    <property type="evidence" value="ECO:0007669"/>
    <property type="project" value="UniProtKB-KW"/>
</dbReference>
<protein>
    <submittedName>
        <fullName evidence="5">Chaperone protein HscA, partial</fullName>
    </submittedName>
</protein>
<dbReference type="OrthoDB" id="9766019at2"/>
<dbReference type="SUPFAM" id="SSF53067">
    <property type="entry name" value="Actin-like ATPase domain"/>
    <property type="match status" value="2"/>
</dbReference>
<keyword evidence="2 4" id="KW-0547">Nucleotide-binding</keyword>
<dbReference type="RefSeq" id="WP_158349253.1">
    <property type="nucleotide sequence ID" value="NZ_LR025085.1"/>
</dbReference>
<dbReference type="PRINTS" id="PR00301">
    <property type="entry name" value="HEATSHOCK70"/>
</dbReference>
<dbReference type="Pfam" id="PF00012">
    <property type="entry name" value="HSP70"/>
    <property type="match status" value="1"/>
</dbReference>